<protein>
    <submittedName>
        <fullName evidence="1">Uncharacterized protein</fullName>
    </submittedName>
</protein>
<proteinExistence type="predicted"/>
<sequence>MSAIPAADDYFNLGVYSRPISTSNPDAQEWFNRGLNWAYAFNHEEASRCFEQVTLHDPQCAIGYWGVAYASGPNYNKIWQAFDKKDLEFSLPRCRTFAQKAIDLQDSASPVEQALIRAIQHRFPPEQSPSDAGFSSWTAAYANAMKKVYSHFGTDDLDVITLASDALMNMAPWSLYEPRTGKPNLSTPVLEINEMLDRGMKLPGADRHPGMLHMYIHLKEMSATPEAALLAADKLRSLVPDGGHMQHMPSHIDVLVGDYRAAIAANARAIIADAAYFEKHKTPFYHIYQLHNHHSLIYAAMMAGQFSTALKATNLMEAIMTEDLLRLDSPPMADWAEAFNSVRPHVLIRFGKWEDLKKMVIPKDQNLFCVTVAMIHYGKAVAYAATNCLPEADEERELFRQAAKQVPESRLDFPNKVVDILKVAAAMLDGEIEYRRGNFGQAFEHLRAIIHNTSTLNTIDFPDMSEDEVEHDNEAMWALTHQLWRRAPGQLPSTWSPWQAWLFSENVRRTILVCNILLGVYTSLRRGYAIHSLCIEALPFDMRTQLWDAHSETSWLAAVSHVPEPSLVTFRQFVALKQPTLNDEPEFEKLLLLAFKEQDGLARIITGELEREELEYLATNPVCTETAVPADPTCRISWRGLQRMPNKLPSLPILSHLSKSSNNVENPEVRFHKLAQQRQSDSKDRREVLSTRYQQLILEFLRPTNLLLRGHARLNKLNQGHMWTTATSRPTGNGLSMVQRCLPRVLRRIIARLERKTSARHETLAFESTGPTKCEEVGGSDLAVSGTRCNFIASENEELPPIDKAIRSLAMDQAEPTDELSTIGHATSLPSSTNDKKQTAQSEKKLAEYYKWRSRMQGKLSILHQTLDPLVTLSLYNAKESPLYRLPDETLLILLRFSSQDELSFFFLRQTSRRFRRLIDGCEFRDHPFSLYEKYRPCKYLYAFEKRPPTRIFGDLGRHCFETSFGKRYRNLKMLGELATRLRKDQLCIECQEGFRRSYQAERSTVYEFAAQNTRDWVHCSSCAPHHPSSAFSPNEKQKKDAQRICVAKKGHIRLYQHGIIGWSDIEPYLTQPACEETTVIRLKTCRHPSHSRNCSWENPWPAALFHISKHSNGYLRLSCAVHTGSVFSFNNTKDAKFSAGEMRAAIRSFRADAAQFIVPERALGHLPEMEHLSRDFECLHFEEPRVPSTPVAASRVADVAANRVTPLPWRHISGQGSHTIHEKTWVCDIQTYTQYSPADSGLVATGTMH</sequence>
<accession>A0ACC1SLB9</accession>
<evidence type="ECO:0000313" key="1">
    <source>
        <dbReference type="EMBL" id="KAJ3542054.1"/>
    </source>
</evidence>
<comment type="caution">
    <text evidence="1">The sequence shown here is derived from an EMBL/GenBank/DDBJ whole genome shotgun (WGS) entry which is preliminary data.</text>
</comment>
<gene>
    <name evidence="1" type="ORF">NM208_g4303</name>
</gene>
<name>A0ACC1SLB9_9HYPO</name>
<dbReference type="EMBL" id="JANRMS010000317">
    <property type="protein sequence ID" value="KAJ3542054.1"/>
    <property type="molecule type" value="Genomic_DNA"/>
</dbReference>
<evidence type="ECO:0000313" key="2">
    <source>
        <dbReference type="Proteomes" id="UP001148629"/>
    </source>
</evidence>
<organism evidence="1 2">
    <name type="scientific">Fusarium decemcellulare</name>
    <dbReference type="NCBI Taxonomy" id="57161"/>
    <lineage>
        <taxon>Eukaryota</taxon>
        <taxon>Fungi</taxon>
        <taxon>Dikarya</taxon>
        <taxon>Ascomycota</taxon>
        <taxon>Pezizomycotina</taxon>
        <taxon>Sordariomycetes</taxon>
        <taxon>Hypocreomycetidae</taxon>
        <taxon>Hypocreales</taxon>
        <taxon>Nectriaceae</taxon>
        <taxon>Fusarium</taxon>
        <taxon>Fusarium decemcellulare species complex</taxon>
    </lineage>
</organism>
<reference evidence="1" key="1">
    <citation type="submission" date="2022-08" db="EMBL/GenBank/DDBJ databases">
        <title>Genome Sequence of Fusarium decemcellulare.</title>
        <authorList>
            <person name="Buettner E."/>
        </authorList>
    </citation>
    <scope>NUCLEOTIDE SEQUENCE</scope>
    <source>
        <strain evidence="1">Babe19</strain>
    </source>
</reference>
<keyword evidence="2" id="KW-1185">Reference proteome</keyword>
<dbReference type="Proteomes" id="UP001148629">
    <property type="component" value="Unassembled WGS sequence"/>
</dbReference>